<accession>A0A1H9EV97</accession>
<dbReference type="EMBL" id="FOFV01000002">
    <property type="protein sequence ID" value="SEQ29676.1"/>
    <property type="molecule type" value="Genomic_DNA"/>
</dbReference>
<evidence type="ECO:0000313" key="2">
    <source>
        <dbReference type="EMBL" id="SEQ29676.1"/>
    </source>
</evidence>
<protein>
    <submittedName>
        <fullName evidence="2">Filamentous hemagglutinin</fullName>
    </submittedName>
</protein>
<reference evidence="3" key="1">
    <citation type="submission" date="2016-10" db="EMBL/GenBank/DDBJ databases">
        <authorList>
            <person name="Varghese N."/>
            <person name="Submissions S."/>
        </authorList>
    </citation>
    <scope>NUCLEOTIDE SEQUENCE [LARGE SCALE GENOMIC DNA]</scope>
    <source>
        <strain evidence="3">DSM 44437</strain>
    </source>
</reference>
<dbReference type="RefSeq" id="WP_089911729.1">
    <property type="nucleotide sequence ID" value="NZ_FOFV01000002.1"/>
</dbReference>
<dbReference type="OrthoDB" id="3688194at2"/>
<organism evidence="2 3">
    <name type="scientific">Lentzea albida</name>
    <dbReference type="NCBI Taxonomy" id="65499"/>
    <lineage>
        <taxon>Bacteria</taxon>
        <taxon>Bacillati</taxon>
        <taxon>Actinomycetota</taxon>
        <taxon>Actinomycetes</taxon>
        <taxon>Pseudonocardiales</taxon>
        <taxon>Pseudonocardiaceae</taxon>
        <taxon>Lentzea</taxon>
    </lineage>
</organism>
<gene>
    <name evidence="2" type="ORF">SAMN04488000_102439</name>
</gene>
<evidence type="ECO:0000256" key="1">
    <source>
        <dbReference type="SAM" id="MobiDB-lite"/>
    </source>
</evidence>
<sequence length="166" mass="18315">MPKVKKPKKNRTITNAGVFNPIGTKLRTAKRPAGGNVQPLDVDSYANLKKREKVGDNLEHDHIPSSAALKKAEEKRLGRKLTRQEADALHNKANAIEVPKDVHAKSDTYRGKNTKKQIEDDAADLSKAANRDYATTRKNLLAHGYSAKDVDAALDELRAANRKKGI</sequence>
<dbReference type="AlphaFoldDB" id="A0A1H9EV97"/>
<proteinExistence type="predicted"/>
<dbReference type="STRING" id="65499.SAMN04488000_102439"/>
<feature type="compositionally biased region" description="Basic and acidic residues" evidence="1">
    <location>
        <begin position="98"/>
        <end position="110"/>
    </location>
</feature>
<evidence type="ECO:0000313" key="3">
    <source>
        <dbReference type="Proteomes" id="UP000199503"/>
    </source>
</evidence>
<dbReference type="Proteomes" id="UP000199503">
    <property type="component" value="Unassembled WGS sequence"/>
</dbReference>
<feature type="compositionally biased region" description="Basic and acidic residues" evidence="1">
    <location>
        <begin position="70"/>
        <end position="90"/>
    </location>
</feature>
<keyword evidence="3" id="KW-1185">Reference proteome</keyword>
<name>A0A1H9EV97_9PSEU</name>
<feature type="region of interest" description="Disordered" evidence="1">
    <location>
        <begin position="55"/>
        <end position="126"/>
    </location>
</feature>